<gene>
    <name evidence="7" type="ORF">Tdes44962_MAKER03534</name>
</gene>
<comment type="subcellular location">
    <subcellularLocation>
        <location evidence="1">Nucleus</location>
    </subcellularLocation>
</comment>
<comment type="caution">
    <text evidence="7">The sequence shown here is derived from an EMBL/GenBank/DDBJ whole genome shotgun (WGS) entry which is preliminary data.</text>
</comment>
<dbReference type="GO" id="GO:0006281">
    <property type="term" value="P:DNA repair"/>
    <property type="evidence" value="ECO:0007669"/>
    <property type="project" value="InterPro"/>
</dbReference>
<proteinExistence type="predicted"/>
<reference evidence="7 8" key="1">
    <citation type="journal article" date="2018" name="IMA Fungus">
        <title>IMA Genome-F 10: Nine draft genome sequences of Claviceps purpurea s.lat., including C. arundinis, C. humidiphila, and C. cf. spartinae, pseudomolecules for the pitch canker pathogen Fusarium circinatum, draft genome of Davidsoniella eucalypti, Grosmannia galeiformis, Quambalaria eucalypti, and Teratosphaeria destructans.</title>
        <authorList>
            <person name="Wingfield B.D."/>
            <person name="Liu M."/>
            <person name="Nguyen H.D."/>
            <person name="Lane F.A."/>
            <person name="Morgan S.W."/>
            <person name="De Vos L."/>
            <person name="Wilken P.M."/>
            <person name="Duong T.A."/>
            <person name="Aylward J."/>
            <person name="Coetzee M.P."/>
            <person name="Dadej K."/>
            <person name="De Beer Z.W."/>
            <person name="Findlay W."/>
            <person name="Havenga M."/>
            <person name="Kolarik M."/>
            <person name="Menzies J.G."/>
            <person name="Naidoo K."/>
            <person name="Pochopski O."/>
            <person name="Shoukouhi P."/>
            <person name="Santana Q.C."/>
            <person name="Seifert K.A."/>
            <person name="Soal N."/>
            <person name="Steenkamp E.T."/>
            <person name="Tatham C.T."/>
            <person name="van der Nest M.A."/>
            <person name="Wingfield M.J."/>
        </authorList>
    </citation>
    <scope>NUCLEOTIDE SEQUENCE [LARGE SCALE GENOMIC DNA]</scope>
    <source>
        <strain evidence="7">CMW44962</strain>
    </source>
</reference>
<feature type="compositionally biased region" description="Polar residues" evidence="5">
    <location>
        <begin position="438"/>
        <end position="457"/>
    </location>
</feature>
<evidence type="ECO:0000256" key="1">
    <source>
        <dbReference type="ARBA" id="ARBA00004123"/>
    </source>
</evidence>
<evidence type="ECO:0000313" key="7">
    <source>
        <dbReference type="EMBL" id="KAH9826402.1"/>
    </source>
</evidence>
<keyword evidence="8" id="KW-1185">Reference proteome</keyword>
<protein>
    <submittedName>
        <fullName evidence="7">DNA repair protein endonuclease SAE2/CtIP C-terminus</fullName>
    </submittedName>
</protein>
<keyword evidence="3" id="KW-0539">Nucleus</keyword>
<feature type="compositionally biased region" description="Basic and acidic residues" evidence="5">
    <location>
        <begin position="345"/>
        <end position="362"/>
    </location>
</feature>
<evidence type="ECO:0000259" key="6">
    <source>
        <dbReference type="Pfam" id="PF08573"/>
    </source>
</evidence>
<keyword evidence="4" id="KW-0175">Coiled coil</keyword>
<dbReference type="InterPro" id="IPR013882">
    <property type="entry name" value="Ctp1_C"/>
</dbReference>
<evidence type="ECO:0000313" key="8">
    <source>
        <dbReference type="Proteomes" id="UP001138500"/>
    </source>
</evidence>
<sequence>MTSANKEHLPEKHLPDEQSVPWSEYDILRVKHDELARRNQILEAQNSRMRQKYKEAKDCVKTWKAYIDGKQRRHAQKVVAEGGGLQPTPRSMPADGGEMVTAVQHPPSDAPNDHAEGPNPQMMCVTSSQTTDPGSDPRELLPQMDQSSSDDEPAVVSTRSLKRKRAGSASAMPSPARIKQENSPERPLEIKSEEYSSPVLRRSDLLRHETSELDLDATLEQTRTPRHRGGARRDAGLHAASEDLQRPSRLPARLSSLSDGELLEAHDQEIENVAVSIPTPSSAQAVPERNSALAAGQALKPLSVNVPYGRREPAANPAKRRRSDEHAAAKAALVSEDGESQRVGLRPDDPCKIDPKQVDTRLDNLLNGPSPAFEPVDRHRTPKQCAVPRKKPKFLLLEQTAEPKPLTPKVSRSPEKRSSARHQTTAKRASPVKRESPLATTEKQSPISAAPKVNTSKYARPPGLEASPPPVRPEDEPLRLRKLDTLRLEDFKINPKYAGSDFAFADAVRSKEQRRCLQGCTNPDCCVGAFLKAVEMGASTGQPDSVVLEDYLGPDWEHMMGAYAKDKRDDLLKRARAAALANKHGKHRHAFQRHSTPPGFWRVDMPTTQETAEDRAKASQMVRNRIEERWREAHRPGGRWKFRDE</sequence>
<dbReference type="EMBL" id="RIBY02001990">
    <property type="protein sequence ID" value="KAH9826402.1"/>
    <property type="molecule type" value="Genomic_DNA"/>
</dbReference>
<keyword evidence="2" id="KW-0227">DNA damage</keyword>
<dbReference type="Proteomes" id="UP001138500">
    <property type="component" value="Unassembled WGS sequence"/>
</dbReference>
<feature type="compositionally biased region" description="Basic and acidic residues" evidence="5">
    <location>
        <begin position="231"/>
        <end position="246"/>
    </location>
</feature>
<evidence type="ECO:0000256" key="4">
    <source>
        <dbReference type="SAM" id="Coils"/>
    </source>
</evidence>
<feature type="compositionally biased region" description="Basic and acidic residues" evidence="5">
    <location>
        <begin position="178"/>
        <end position="194"/>
    </location>
</feature>
<feature type="domain" description="DNA endonuclease activator Ctp1 C-terminal" evidence="6">
    <location>
        <begin position="503"/>
        <end position="610"/>
    </location>
</feature>
<accession>A0A9W7W124</accession>
<dbReference type="OrthoDB" id="5801062at2759"/>
<dbReference type="Pfam" id="PF08573">
    <property type="entry name" value="SAE2"/>
    <property type="match status" value="1"/>
</dbReference>
<dbReference type="GO" id="GO:0005634">
    <property type="term" value="C:nucleus"/>
    <property type="evidence" value="ECO:0007669"/>
    <property type="project" value="UniProtKB-SubCell"/>
</dbReference>
<dbReference type="AlphaFoldDB" id="A0A9W7W124"/>
<feature type="compositionally biased region" description="Polar residues" evidence="5">
    <location>
        <begin position="124"/>
        <end position="133"/>
    </location>
</feature>
<keyword evidence="7" id="KW-0255">Endonuclease</keyword>
<feature type="coiled-coil region" evidence="4">
    <location>
        <begin position="25"/>
        <end position="59"/>
    </location>
</feature>
<evidence type="ECO:0000256" key="2">
    <source>
        <dbReference type="ARBA" id="ARBA00022763"/>
    </source>
</evidence>
<keyword evidence="7" id="KW-0540">Nuclease</keyword>
<evidence type="ECO:0000256" key="5">
    <source>
        <dbReference type="SAM" id="MobiDB-lite"/>
    </source>
</evidence>
<feature type="region of interest" description="Disordered" evidence="5">
    <location>
        <begin position="212"/>
        <end position="250"/>
    </location>
</feature>
<dbReference type="GO" id="GO:0004519">
    <property type="term" value="F:endonuclease activity"/>
    <property type="evidence" value="ECO:0007669"/>
    <property type="project" value="UniProtKB-KW"/>
</dbReference>
<evidence type="ECO:0000256" key="3">
    <source>
        <dbReference type="ARBA" id="ARBA00023242"/>
    </source>
</evidence>
<feature type="region of interest" description="Disordered" evidence="5">
    <location>
        <begin position="307"/>
        <end position="478"/>
    </location>
</feature>
<keyword evidence="7" id="KW-0378">Hydrolase</keyword>
<reference evidence="7 8" key="2">
    <citation type="journal article" date="2021" name="Curr. Genet.">
        <title>Genetic response to nitrogen starvation in the aggressive Eucalyptus foliar pathogen Teratosphaeria destructans.</title>
        <authorList>
            <person name="Havenga M."/>
            <person name="Wingfield B.D."/>
            <person name="Wingfield M.J."/>
            <person name="Dreyer L.L."/>
            <person name="Roets F."/>
            <person name="Aylward J."/>
        </authorList>
    </citation>
    <scope>NUCLEOTIDE SEQUENCE [LARGE SCALE GENOMIC DNA]</scope>
    <source>
        <strain evidence="7">CMW44962</strain>
    </source>
</reference>
<name>A0A9W7W124_9PEZI</name>
<organism evidence="7 8">
    <name type="scientific">Teratosphaeria destructans</name>
    <dbReference type="NCBI Taxonomy" id="418781"/>
    <lineage>
        <taxon>Eukaryota</taxon>
        <taxon>Fungi</taxon>
        <taxon>Dikarya</taxon>
        <taxon>Ascomycota</taxon>
        <taxon>Pezizomycotina</taxon>
        <taxon>Dothideomycetes</taxon>
        <taxon>Dothideomycetidae</taxon>
        <taxon>Mycosphaerellales</taxon>
        <taxon>Teratosphaeriaceae</taxon>
        <taxon>Teratosphaeria</taxon>
    </lineage>
</organism>
<feature type="region of interest" description="Disordered" evidence="5">
    <location>
        <begin position="70"/>
        <end position="196"/>
    </location>
</feature>